<name>A0A3M7SVJ3_BRAPC</name>
<accession>A0A3M7SVJ3</accession>
<protein>
    <submittedName>
        <fullName evidence="1">Uncharacterized protein</fullName>
    </submittedName>
</protein>
<organism evidence="1 2">
    <name type="scientific">Brachionus plicatilis</name>
    <name type="common">Marine rotifer</name>
    <name type="synonym">Brachionus muelleri</name>
    <dbReference type="NCBI Taxonomy" id="10195"/>
    <lineage>
        <taxon>Eukaryota</taxon>
        <taxon>Metazoa</taxon>
        <taxon>Spiralia</taxon>
        <taxon>Gnathifera</taxon>
        <taxon>Rotifera</taxon>
        <taxon>Eurotatoria</taxon>
        <taxon>Monogononta</taxon>
        <taxon>Pseudotrocha</taxon>
        <taxon>Ploima</taxon>
        <taxon>Brachionidae</taxon>
        <taxon>Brachionus</taxon>
    </lineage>
</organism>
<evidence type="ECO:0000313" key="1">
    <source>
        <dbReference type="EMBL" id="RNA39695.1"/>
    </source>
</evidence>
<reference evidence="1 2" key="1">
    <citation type="journal article" date="2018" name="Sci. Rep.">
        <title>Genomic signatures of local adaptation to the degree of environmental predictability in rotifers.</title>
        <authorList>
            <person name="Franch-Gras L."/>
            <person name="Hahn C."/>
            <person name="Garcia-Roger E.M."/>
            <person name="Carmona M.J."/>
            <person name="Serra M."/>
            <person name="Gomez A."/>
        </authorList>
    </citation>
    <scope>NUCLEOTIDE SEQUENCE [LARGE SCALE GENOMIC DNA]</scope>
    <source>
        <strain evidence="1">HYR1</strain>
    </source>
</reference>
<keyword evidence="2" id="KW-1185">Reference proteome</keyword>
<evidence type="ECO:0000313" key="2">
    <source>
        <dbReference type="Proteomes" id="UP000276133"/>
    </source>
</evidence>
<dbReference type="AlphaFoldDB" id="A0A3M7SVJ3"/>
<comment type="caution">
    <text evidence="1">The sequence shown here is derived from an EMBL/GenBank/DDBJ whole genome shotgun (WGS) entry which is preliminary data.</text>
</comment>
<dbReference type="EMBL" id="REGN01000715">
    <property type="protein sequence ID" value="RNA39695.1"/>
    <property type="molecule type" value="Genomic_DNA"/>
</dbReference>
<sequence length="87" mass="10153">MELSTNSVIFGKAERVALFEFPASVISNNNQIQTLRWPNRFCLKTPNSLTELDQIFRLTPLARGVNEEEGFQYHAYLSYLRVYSLFF</sequence>
<dbReference type="Proteomes" id="UP000276133">
    <property type="component" value="Unassembled WGS sequence"/>
</dbReference>
<gene>
    <name evidence="1" type="ORF">BpHYR1_025195</name>
</gene>
<proteinExistence type="predicted"/>